<gene>
    <name evidence="1" type="ORF">WN51_01644</name>
</gene>
<name>A0A0N0U417_9HYME</name>
<keyword evidence="2" id="KW-1185">Reference proteome</keyword>
<evidence type="ECO:0000313" key="1">
    <source>
        <dbReference type="EMBL" id="KOX71371.1"/>
    </source>
</evidence>
<dbReference type="EMBL" id="KQ435840">
    <property type="protein sequence ID" value="KOX71371.1"/>
    <property type="molecule type" value="Genomic_DNA"/>
</dbReference>
<sequence length="89" mass="10322">MFVDERQVDASMIYELRRYYLEGWVVAACRPASWPKSFNFADFLVNHHGQQFNSIGGLARKGERTTRKTKVGREGGRERAFRRVLNTAI</sequence>
<organism evidence="1 2">
    <name type="scientific">Melipona quadrifasciata</name>
    <dbReference type="NCBI Taxonomy" id="166423"/>
    <lineage>
        <taxon>Eukaryota</taxon>
        <taxon>Metazoa</taxon>
        <taxon>Ecdysozoa</taxon>
        <taxon>Arthropoda</taxon>
        <taxon>Hexapoda</taxon>
        <taxon>Insecta</taxon>
        <taxon>Pterygota</taxon>
        <taxon>Neoptera</taxon>
        <taxon>Endopterygota</taxon>
        <taxon>Hymenoptera</taxon>
        <taxon>Apocrita</taxon>
        <taxon>Aculeata</taxon>
        <taxon>Apoidea</taxon>
        <taxon>Anthophila</taxon>
        <taxon>Apidae</taxon>
        <taxon>Melipona</taxon>
    </lineage>
</organism>
<dbReference type="AlphaFoldDB" id="A0A0N0U417"/>
<proteinExistence type="predicted"/>
<reference evidence="1 2" key="1">
    <citation type="submission" date="2015-07" db="EMBL/GenBank/DDBJ databases">
        <title>The genome of Melipona quadrifasciata.</title>
        <authorList>
            <person name="Pan H."/>
            <person name="Kapheim K."/>
        </authorList>
    </citation>
    <scope>NUCLEOTIDE SEQUENCE [LARGE SCALE GENOMIC DNA]</scope>
    <source>
        <strain evidence="1">0111107301</strain>
        <tissue evidence="1">Whole body</tissue>
    </source>
</reference>
<protein>
    <submittedName>
        <fullName evidence="1">Uncharacterized protein</fullName>
    </submittedName>
</protein>
<dbReference type="Proteomes" id="UP000053105">
    <property type="component" value="Unassembled WGS sequence"/>
</dbReference>
<accession>A0A0N0U417</accession>
<evidence type="ECO:0000313" key="2">
    <source>
        <dbReference type="Proteomes" id="UP000053105"/>
    </source>
</evidence>